<feature type="transmembrane region" description="Helical" evidence="2">
    <location>
        <begin position="161"/>
        <end position="182"/>
    </location>
</feature>
<dbReference type="Pfam" id="PF08044">
    <property type="entry name" value="DUF1707"/>
    <property type="match status" value="1"/>
</dbReference>
<reference evidence="4 5" key="1">
    <citation type="submission" date="2021-03" db="EMBL/GenBank/DDBJ databases">
        <title>Whole genome shotgun sequence of Actinoplanes toevensis NBRC 105298.</title>
        <authorList>
            <person name="Komaki H."/>
            <person name="Tamura T."/>
        </authorList>
    </citation>
    <scope>NUCLEOTIDE SEQUENCE [LARGE SCALE GENOMIC DNA]</scope>
    <source>
        <strain evidence="4 5">NBRC 105298</strain>
    </source>
</reference>
<proteinExistence type="predicted"/>
<evidence type="ECO:0000256" key="1">
    <source>
        <dbReference type="SAM" id="MobiDB-lite"/>
    </source>
</evidence>
<keyword evidence="5" id="KW-1185">Reference proteome</keyword>
<keyword evidence="2" id="KW-1133">Transmembrane helix</keyword>
<comment type="caution">
    <text evidence="4">The sequence shown here is derived from an EMBL/GenBank/DDBJ whole genome shotgun (WGS) entry which is preliminary data.</text>
</comment>
<evidence type="ECO:0000256" key="2">
    <source>
        <dbReference type="SAM" id="Phobius"/>
    </source>
</evidence>
<name>A0A919TEH0_9ACTN</name>
<feature type="region of interest" description="Disordered" evidence="1">
    <location>
        <begin position="178"/>
        <end position="198"/>
    </location>
</feature>
<feature type="compositionally biased region" description="Basic and acidic residues" evidence="1">
    <location>
        <begin position="183"/>
        <end position="192"/>
    </location>
</feature>
<protein>
    <recommendedName>
        <fullName evidence="3">DUF1707 domain-containing protein</fullName>
    </recommendedName>
</protein>
<dbReference type="InterPro" id="IPR012551">
    <property type="entry name" value="DUF1707_SHOCT-like"/>
</dbReference>
<accession>A0A919TEH0</accession>
<evidence type="ECO:0000259" key="3">
    <source>
        <dbReference type="Pfam" id="PF08044"/>
    </source>
</evidence>
<dbReference type="AlphaFoldDB" id="A0A919TEH0"/>
<dbReference type="PANTHER" id="PTHR40763:SF4">
    <property type="entry name" value="DUF1707 DOMAIN-CONTAINING PROTEIN"/>
    <property type="match status" value="1"/>
</dbReference>
<evidence type="ECO:0000313" key="5">
    <source>
        <dbReference type="Proteomes" id="UP000677082"/>
    </source>
</evidence>
<organism evidence="4 5">
    <name type="scientific">Paractinoplanes toevensis</name>
    <dbReference type="NCBI Taxonomy" id="571911"/>
    <lineage>
        <taxon>Bacteria</taxon>
        <taxon>Bacillati</taxon>
        <taxon>Actinomycetota</taxon>
        <taxon>Actinomycetes</taxon>
        <taxon>Micromonosporales</taxon>
        <taxon>Micromonosporaceae</taxon>
        <taxon>Paractinoplanes</taxon>
    </lineage>
</organism>
<gene>
    <name evidence="4" type="ORF">Ato02nite_044620</name>
</gene>
<keyword evidence="2" id="KW-0812">Transmembrane</keyword>
<dbReference type="PANTHER" id="PTHR40763">
    <property type="entry name" value="MEMBRANE PROTEIN-RELATED"/>
    <property type="match status" value="1"/>
</dbReference>
<dbReference type="EMBL" id="BOQN01000059">
    <property type="protein sequence ID" value="GIM92669.1"/>
    <property type="molecule type" value="Genomic_DNA"/>
</dbReference>
<evidence type="ECO:0000313" key="4">
    <source>
        <dbReference type="EMBL" id="GIM92669.1"/>
    </source>
</evidence>
<feature type="domain" description="DUF1707" evidence="3">
    <location>
        <begin position="42"/>
        <end position="94"/>
    </location>
</feature>
<sequence length="198" mass="21446">MVAAPGWATWSPHASPDPARADLTYRSWCPSGMLGRMGREDMRAGDGDRKAVSDQLKTALDEGRLDLSEYDERLQRTYAAKTFADLDGLLSDLPGTVPVQHSQIQPAAAATPAGAPVSPPHSPGRQIAQWAGPYAGVILVCTLIWLITSVSAGHLTYFWPVWMLIPLILGVTGQAFGGGGTGGRDRDRNRDRNRNRKR</sequence>
<keyword evidence="2" id="KW-0472">Membrane</keyword>
<feature type="transmembrane region" description="Helical" evidence="2">
    <location>
        <begin position="134"/>
        <end position="155"/>
    </location>
</feature>
<dbReference type="Proteomes" id="UP000677082">
    <property type="component" value="Unassembled WGS sequence"/>
</dbReference>